<dbReference type="EMBL" id="JBHUCM010000003">
    <property type="protein sequence ID" value="MFD1535686.1"/>
    <property type="molecule type" value="Genomic_DNA"/>
</dbReference>
<reference evidence="2" key="1">
    <citation type="journal article" date="2019" name="Int. J. Syst. Evol. Microbiol.">
        <title>The Global Catalogue of Microorganisms (GCM) 10K type strain sequencing project: providing services to taxonomists for standard genome sequencing and annotation.</title>
        <authorList>
            <consortium name="The Broad Institute Genomics Platform"/>
            <consortium name="The Broad Institute Genome Sequencing Center for Infectious Disease"/>
            <person name="Wu L."/>
            <person name="Ma J."/>
        </authorList>
    </citation>
    <scope>NUCLEOTIDE SEQUENCE [LARGE SCALE GENOMIC DNA]</scope>
    <source>
        <strain evidence="2">CGMCC 1.15399</strain>
    </source>
</reference>
<evidence type="ECO:0008006" key="3">
    <source>
        <dbReference type="Google" id="ProtNLM"/>
    </source>
</evidence>
<keyword evidence="2" id="KW-1185">Reference proteome</keyword>
<name>A0ABW4FYU3_9ACTN</name>
<sequence>MLEGVDEVPWGRLGYWSGGPDAVPGLLREVAAAPSGTRVESPVWRLRDGLFNGIASREVLDAAPYLVPYLVEVTGIARQPHRGLVVDLMVDIAEAQSHRDVFRDPAAGPEPDHAALARAAMVDRVEAIVRLLDDVSPKVVVEAARLLACLPEAAPRSLPPLRARAEKGVRPAGDAGAVACVLAVAWLAAVDHASWFAALLDTTAAHRDLRATAAAGLVLADPTAKPDNNAVIMLADVQADPGSALQRMRWHGDGITPISSALLRAEHWQQAVARKLLGHPGQQEIDQALHSALEAICYWRTAPAELLPIVAARAGDLASAAPSSRRRRRLGQEDPLVSAVRLIAESGQAAAAYADLLAAMLTGDPAEPWPDVAAPAVEGLARLGDGRCVPWLAAALLKEYGNVRQLNIREMIPAMASHTDALIPALRTFLSPSQRHGGMEFVDCLDALISWGAAAAPLVPAITARVSPMYLSVALPLFGAIGPAAADVEPQVRAMLDDDHAGHEAAWALWRITGEPGQAPALLAEHLARYGGHNAGDTAPMLEQLGPAAEIAVPVLREQFHDAEHGHLYDRVAIARALWAITGDSEGLVAPLLEAITARPLPAWGLRRPASELLAVEALGMMGRAAVGAVPALETIAYGKARVTDRDVWADEHYQHAAQRALTSINKALS</sequence>
<proteinExistence type="predicted"/>
<dbReference type="Proteomes" id="UP001597097">
    <property type="component" value="Unassembled WGS sequence"/>
</dbReference>
<dbReference type="RefSeq" id="WP_219536225.1">
    <property type="nucleotide sequence ID" value="NZ_JAHKRM010000029.1"/>
</dbReference>
<evidence type="ECO:0000313" key="1">
    <source>
        <dbReference type="EMBL" id="MFD1535686.1"/>
    </source>
</evidence>
<comment type="caution">
    <text evidence="1">The sequence shown here is derived from an EMBL/GenBank/DDBJ whole genome shotgun (WGS) entry which is preliminary data.</text>
</comment>
<organism evidence="1 2">
    <name type="scientific">Nonomuraea guangzhouensis</name>
    <dbReference type="NCBI Taxonomy" id="1291555"/>
    <lineage>
        <taxon>Bacteria</taxon>
        <taxon>Bacillati</taxon>
        <taxon>Actinomycetota</taxon>
        <taxon>Actinomycetes</taxon>
        <taxon>Streptosporangiales</taxon>
        <taxon>Streptosporangiaceae</taxon>
        <taxon>Nonomuraea</taxon>
    </lineage>
</organism>
<accession>A0ABW4FYU3</accession>
<gene>
    <name evidence="1" type="ORF">ACFSJ0_01495</name>
</gene>
<evidence type="ECO:0000313" key="2">
    <source>
        <dbReference type="Proteomes" id="UP001597097"/>
    </source>
</evidence>
<protein>
    <recommendedName>
        <fullName evidence="3">HEAT repeat domain-containing protein</fullName>
    </recommendedName>
</protein>